<evidence type="ECO:0000313" key="3">
    <source>
        <dbReference type="EMBL" id="SIT06231.1"/>
    </source>
</evidence>
<keyword evidence="4" id="KW-1185">Reference proteome</keyword>
<dbReference type="OrthoDB" id="1099022at2"/>
<dbReference type="InterPro" id="IPR029018">
    <property type="entry name" value="Hex-like_dom2"/>
</dbReference>
<dbReference type="PANTHER" id="PTHR47406:SF2">
    <property type="entry name" value="ALPHA GLUCURONIDASE N-TERMINAL DOMAIN-CONTAINING PROTEIN"/>
    <property type="match status" value="1"/>
</dbReference>
<accession>A0A173MK78</accession>
<dbReference type="GO" id="GO:0016787">
    <property type="term" value="F:hydrolase activity"/>
    <property type="evidence" value="ECO:0007669"/>
    <property type="project" value="UniProtKB-KW"/>
</dbReference>
<feature type="chain" id="PRO_5030023085" description="Glycosyl hydrolase family 67 N-terminus" evidence="2">
    <location>
        <begin position="22"/>
        <end position="748"/>
    </location>
</feature>
<dbReference type="KEGG" id="fln:FLA_3931"/>
<dbReference type="Gene3D" id="3.30.379.10">
    <property type="entry name" value="Chitobiase/beta-hexosaminidase domain 2-like"/>
    <property type="match status" value="1"/>
</dbReference>
<keyword evidence="2" id="KW-0732">Signal</keyword>
<evidence type="ECO:0000256" key="2">
    <source>
        <dbReference type="SAM" id="SignalP"/>
    </source>
</evidence>
<dbReference type="Proteomes" id="UP000186917">
    <property type="component" value="Unassembled WGS sequence"/>
</dbReference>
<dbReference type="PANTHER" id="PTHR47406">
    <property type="entry name" value="COAGULATION FACTOR 5/8 TYPE, C-TERMINAL"/>
    <property type="match status" value="1"/>
</dbReference>
<dbReference type="InterPro" id="IPR032287">
    <property type="entry name" value="DUF4838"/>
</dbReference>
<name>A0A173MK78_9BACT</name>
<reference evidence="4" key="1">
    <citation type="submission" date="2017-01" db="EMBL/GenBank/DDBJ databases">
        <authorList>
            <person name="Varghese N."/>
            <person name="Submissions S."/>
        </authorList>
    </citation>
    <scope>NUCLEOTIDE SEQUENCE [LARGE SCALE GENOMIC DNA]</scope>
    <source>
        <strain evidence="4">DSM 21054</strain>
    </source>
</reference>
<organism evidence="3 4">
    <name type="scientific">Filimonas lacunae</name>
    <dbReference type="NCBI Taxonomy" id="477680"/>
    <lineage>
        <taxon>Bacteria</taxon>
        <taxon>Pseudomonadati</taxon>
        <taxon>Bacteroidota</taxon>
        <taxon>Chitinophagia</taxon>
        <taxon>Chitinophagales</taxon>
        <taxon>Chitinophagaceae</taxon>
        <taxon>Filimonas</taxon>
    </lineage>
</organism>
<sequence>MKWTYLLVLCFCAPVVVPVHGQDVLLAANGTSVWKILLPLCFSEEEQQAAAIVQRYFTAVTGVQLPVLVEEPGIAPQQVISVGATRYAATYAAALTPEAFVVAGGKEVIVLGGKDKGIVYAAYTFVEQVLGCRKWNAGPAYTPYTPVLAMPLKMLIKEAPAFNYREAYFPASADDEYLNWHHLHRFEDKWGLWGHSFFKLLPPDVYFKKHPKYYSLIDGERKAVQLCLSNKKVLKIVVATLQQRMAAHPEATYWSISPNDDGGYCECSRCRRVDEREGGPQGALLRFVNAVAARFPDKKFTMLAYGYSVRPTLVTRPATNVYIQLSNIDAGRSQALEQDKAAAAFRKNLKGWRDKTDRILLWDYCTQFTAYVAPFPSTATFEANARWCKQQGITGIFEQGSGDTYSDMADYKAYMLAAVLWNPFVNTDSLTQVFMNGYYGKAAPYMLQYLQLLQQQVAQQHVPLDIYGNPVNAHSGYLSAMALDAYSSCMDKAVAVTEGNTLYQQRVTQVRLAHEYTVLQQARFYGLEPNGVFVQDAHGGWSMKKGMMQRVQAFVNNCKMAGVKELSEGGLSPDAYYSEWKQIEANGVTSTIALHAPVKVQYAFMPEYPAKGSVTLTDGTPGYSDYSYNWLCFYNTPMVATVDLGALKAVHVVTVHFLQDARHWFFAPGSVMCGFSEDGLHTTQQMEKVLTAPQEDYTVQPYAITFRYAQPVVTRYITITAAQLPGLPLWRKSKYKHPAIACDEIWVQ</sequence>
<dbReference type="STRING" id="477680.SAMN05421788_103245"/>
<protein>
    <recommendedName>
        <fullName evidence="5">Glycosyl hydrolase family 67 N-terminus</fullName>
    </recommendedName>
</protein>
<dbReference type="EMBL" id="FTOR01000003">
    <property type="protein sequence ID" value="SIT06231.1"/>
    <property type="molecule type" value="Genomic_DNA"/>
</dbReference>
<proteinExistence type="predicted"/>
<evidence type="ECO:0000256" key="1">
    <source>
        <dbReference type="ARBA" id="ARBA00022801"/>
    </source>
</evidence>
<dbReference type="RefSeq" id="WP_076379009.1">
    <property type="nucleotide sequence ID" value="NZ_AP017422.1"/>
</dbReference>
<evidence type="ECO:0008006" key="5">
    <source>
        <dbReference type="Google" id="ProtNLM"/>
    </source>
</evidence>
<dbReference type="Pfam" id="PF16126">
    <property type="entry name" value="DUF4838"/>
    <property type="match status" value="1"/>
</dbReference>
<dbReference type="GO" id="GO:0005975">
    <property type="term" value="P:carbohydrate metabolic process"/>
    <property type="evidence" value="ECO:0007669"/>
    <property type="project" value="UniProtKB-ARBA"/>
</dbReference>
<dbReference type="AlphaFoldDB" id="A0A173MK78"/>
<feature type="signal peptide" evidence="2">
    <location>
        <begin position="1"/>
        <end position="21"/>
    </location>
</feature>
<evidence type="ECO:0000313" key="4">
    <source>
        <dbReference type="Proteomes" id="UP000186917"/>
    </source>
</evidence>
<gene>
    <name evidence="3" type="ORF">SAMN05421788_103245</name>
</gene>
<keyword evidence="1" id="KW-0378">Hydrolase</keyword>